<sequence length="158" mass="18602">MFKDAVDKKEYVSFITEYKTVMYRIAYGYLCDENKSLDAVDEAVYLGYKHLRELKEKRYLKTWLTRILINECYRILRKEKQETLVEVMPEAVYLDSELNLPVKIAVQKLEENLRKVIVLRYFGGYTISETAEILEIPEGTVSSRARKALGILKLEFNE</sequence>
<accession>A0A562JBY5</accession>
<keyword evidence="4" id="KW-0238">DNA-binding</keyword>
<proteinExistence type="inferred from homology"/>
<dbReference type="NCBIfam" id="TIGR02937">
    <property type="entry name" value="sigma70-ECF"/>
    <property type="match status" value="1"/>
</dbReference>
<dbReference type="Pfam" id="PF04545">
    <property type="entry name" value="Sigma70_r4"/>
    <property type="match status" value="1"/>
</dbReference>
<comment type="similarity">
    <text evidence="1">Belongs to the sigma-70 factor family. ECF subfamily.</text>
</comment>
<dbReference type="InterPro" id="IPR039425">
    <property type="entry name" value="RNA_pol_sigma-70-like"/>
</dbReference>
<dbReference type="InterPro" id="IPR013324">
    <property type="entry name" value="RNA_pol_sigma_r3/r4-like"/>
</dbReference>
<dbReference type="Gene3D" id="1.10.1740.10">
    <property type="match status" value="1"/>
</dbReference>
<evidence type="ECO:0000256" key="2">
    <source>
        <dbReference type="ARBA" id="ARBA00023015"/>
    </source>
</evidence>
<dbReference type="InterPro" id="IPR036388">
    <property type="entry name" value="WH-like_DNA-bd_sf"/>
</dbReference>
<dbReference type="InterPro" id="IPR014284">
    <property type="entry name" value="RNA_pol_sigma-70_dom"/>
</dbReference>
<dbReference type="EMBL" id="VLKH01000004">
    <property type="protein sequence ID" value="TWH80722.1"/>
    <property type="molecule type" value="Genomic_DNA"/>
</dbReference>
<dbReference type="GO" id="GO:0016987">
    <property type="term" value="F:sigma factor activity"/>
    <property type="evidence" value="ECO:0007669"/>
    <property type="project" value="UniProtKB-KW"/>
</dbReference>
<dbReference type="OrthoDB" id="9782703at2"/>
<organism evidence="8 9">
    <name type="scientific">Sedimentibacter saalensis</name>
    <dbReference type="NCBI Taxonomy" id="130788"/>
    <lineage>
        <taxon>Bacteria</taxon>
        <taxon>Bacillati</taxon>
        <taxon>Bacillota</taxon>
        <taxon>Tissierellia</taxon>
        <taxon>Sedimentibacter</taxon>
    </lineage>
</organism>
<dbReference type="CDD" id="cd06171">
    <property type="entry name" value="Sigma70_r4"/>
    <property type="match status" value="1"/>
</dbReference>
<evidence type="ECO:0000256" key="3">
    <source>
        <dbReference type="ARBA" id="ARBA00023082"/>
    </source>
</evidence>
<dbReference type="InterPro" id="IPR007630">
    <property type="entry name" value="RNA_pol_sigma70_r4"/>
</dbReference>
<keyword evidence="2" id="KW-0805">Transcription regulation</keyword>
<evidence type="ECO:0000256" key="4">
    <source>
        <dbReference type="ARBA" id="ARBA00023125"/>
    </source>
</evidence>
<dbReference type="InterPro" id="IPR007627">
    <property type="entry name" value="RNA_pol_sigma70_r2"/>
</dbReference>
<dbReference type="SUPFAM" id="SSF88946">
    <property type="entry name" value="Sigma2 domain of RNA polymerase sigma factors"/>
    <property type="match status" value="1"/>
</dbReference>
<evidence type="ECO:0000313" key="8">
    <source>
        <dbReference type="EMBL" id="TWH80722.1"/>
    </source>
</evidence>
<dbReference type="PANTHER" id="PTHR43133">
    <property type="entry name" value="RNA POLYMERASE ECF-TYPE SIGMA FACTO"/>
    <property type="match status" value="1"/>
</dbReference>
<evidence type="ECO:0000259" key="6">
    <source>
        <dbReference type="Pfam" id="PF04542"/>
    </source>
</evidence>
<evidence type="ECO:0000256" key="5">
    <source>
        <dbReference type="ARBA" id="ARBA00023163"/>
    </source>
</evidence>
<dbReference type="GO" id="GO:0003677">
    <property type="term" value="F:DNA binding"/>
    <property type="evidence" value="ECO:0007669"/>
    <property type="project" value="UniProtKB-KW"/>
</dbReference>
<feature type="domain" description="RNA polymerase sigma-70 region 4" evidence="7">
    <location>
        <begin position="106"/>
        <end position="152"/>
    </location>
</feature>
<dbReference type="Pfam" id="PF04542">
    <property type="entry name" value="Sigma70_r2"/>
    <property type="match status" value="1"/>
</dbReference>
<dbReference type="PANTHER" id="PTHR43133:SF51">
    <property type="entry name" value="RNA POLYMERASE SIGMA FACTOR"/>
    <property type="match status" value="1"/>
</dbReference>
<evidence type="ECO:0000313" key="9">
    <source>
        <dbReference type="Proteomes" id="UP000315343"/>
    </source>
</evidence>
<dbReference type="SUPFAM" id="SSF88659">
    <property type="entry name" value="Sigma3 and sigma4 domains of RNA polymerase sigma factors"/>
    <property type="match status" value="1"/>
</dbReference>
<reference evidence="8 9" key="1">
    <citation type="submission" date="2019-07" db="EMBL/GenBank/DDBJ databases">
        <title>Genomic Encyclopedia of Type Strains, Phase I: the one thousand microbial genomes (KMG-I) project.</title>
        <authorList>
            <person name="Kyrpides N."/>
        </authorList>
    </citation>
    <scope>NUCLEOTIDE SEQUENCE [LARGE SCALE GENOMIC DNA]</scope>
    <source>
        <strain evidence="8 9">DSM 13558</strain>
    </source>
</reference>
<dbReference type="AlphaFoldDB" id="A0A562JBY5"/>
<keyword evidence="5" id="KW-0804">Transcription</keyword>
<protein>
    <submittedName>
        <fullName evidence="8">RNA polymerase sigma-70 factor (ECF subfamily)</fullName>
    </submittedName>
</protein>
<evidence type="ECO:0000256" key="1">
    <source>
        <dbReference type="ARBA" id="ARBA00010641"/>
    </source>
</evidence>
<name>A0A562JBY5_9FIRM</name>
<dbReference type="RefSeq" id="WP_145082814.1">
    <property type="nucleotide sequence ID" value="NZ_JAYFNS010000015.1"/>
</dbReference>
<gene>
    <name evidence="8" type="ORF">LY60_01984</name>
</gene>
<dbReference type="GO" id="GO:0006352">
    <property type="term" value="P:DNA-templated transcription initiation"/>
    <property type="evidence" value="ECO:0007669"/>
    <property type="project" value="InterPro"/>
</dbReference>
<feature type="domain" description="RNA polymerase sigma-70 region 2" evidence="6">
    <location>
        <begin position="15"/>
        <end position="80"/>
    </location>
</feature>
<comment type="caution">
    <text evidence="8">The sequence shown here is derived from an EMBL/GenBank/DDBJ whole genome shotgun (WGS) entry which is preliminary data.</text>
</comment>
<keyword evidence="9" id="KW-1185">Reference proteome</keyword>
<dbReference type="Gene3D" id="1.10.10.10">
    <property type="entry name" value="Winged helix-like DNA-binding domain superfamily/Winged helix DNA-binding domain"/>
    <property type="match status" value="1"/>
</dbReference>
<evidence type="ECO:0000259" key="7">
    <source>
        <dbReference type="Pfam" id="PF04545"/>
    </source>
</evidence>
<keyword evidence="3" id="KW-0731">Sigma factor</keyword>
<dbReference type="InterPro" id="IPR013325">
    <property type="entry name" value="RNA_pol_sigma_r2"/>
</dbReference>
<dbReference type="Proteomes" id="UP000315343">
    <property type="component" value="Unassembled WGS sequence"/>
</dbReference>